<gene>
    <name evidence="2" type="ORF">Cvel_18001</name>
</gene>
<proteinExistence type="predicted"/>
<feature type="compositionally biased region" description="Low complexity" evidence="1">
    <location>
        <begin position="192"/>
        <end position="207"/>
    </location>
</feature>
<feature type="region of interest" description="Disordered" evidence="1">
    <location>
        <begin position="184"/>
        <end position="250"/>
    </location>
</feature>
<feature type="compositionally biased region" description="Pro residues" evidence="1">
    <location>
        <begin position="208"/>
        <end position="219"/>
    </location>
</feature>
<dbReference type="AlphaFoldDB" id="A0A0G4FPJ8"/>
<dbReference type="EMBL" id="CDMZ01000515">
    <property type="protein sequence ID" value="CEM15932.1"/>
    <property type="molecule type" value="Genomic_DNA"/>
</dbReference>
<reference evidence="2" key="1">
    <citation type="submission" date="2014-11" db="EMBL/GenBank/DDBJ databases">
        <authorList>
            <person name="Otto D Thomas"/>
            <person name="Naeem Raeece"/>
        </authorList>
    </citation>
    <scope>NUCLEOTIDE SEQUENCE</scope>
</reference>
<name>A0A0G4FPJ8_9ALVE</name>
<feature type="region of interest" description="Disordered" evidence="1">
    <location>
        <begin position="333"/>
        <end position="354"/>
    </location>
</feature>
<sequence length="354" mass="37662">MRTFEYNHRLGSEFLLGAPVYRYHKLYGTQSAVRRPNPNVDSLIEPQKENGELPVQDEHQSCIALACRLQPGDKWHLFLRSEGVLRDFPINQIDRILQLTSHDLQWVLRSDHLSDLKASDLDSFPRLLKDMQEEVKTAGRQRQGRGEETAFQRTLVRCHLTPPKAVVAVQIAFLVKDTDGGQALKKAGGGASACASSSSHLSSSSSSPPGPLSSPPPPDLWGEFRGPARAEAEGDDPDTPGARLSLQKRGRVARSIRRLAQAALDESRAELERELGSGDVLTAEGSVGVSSGIEQRLHQWCGLGGRRRPFAVSPCVPGGEGGDAVRLGAAGQGGGEGGAALGGGGAGGSGLCGD</sequence>
<protein>
    <submittedName>
        <fullName evidence="2">Uncharacterized protein</fullName>
    </submittedName>
</protein>
<organism evidence="2">
    <name type="scientific">Chromera velia CCMP2878</name>
    <dbReference type="NCBI Taxonomy" id="1169474"/>
    <lineage>
        <taxon>Eukaryota</taxon>
        <taxon>Sar</taxon>
        <taxon>Alveolata</taxon>
        <taxon>Colpodellida</taxon>
        <taxon>Chromeraceae</taxon>
        <taxon>Chromera</taxon>
    </lineage>
</organism>
<evidence type="ECO:0000313" key="2">
    <source>
        <dbReference type="EMBL" id="CEM15932.1"/>
    </source>
</evidence>
<accession>A0A0G4FPJ8</accession>
<evidence type="ECO:0000256" key="1">
    <source>
        <dbReference type="SAM" id="MobiDB-lite"/>
    </source>
</evidence>
<dbReference type="VEuPathDB" id="CryptoDB:Cvel_18001"/>